<gene>
    <name evidence="3" type="ORF">ACFQ27_16915</name>
</gene>
<keyword evidence="2" id="KW-0732">Signal</keyword>
<dbReference type="EMBL" id="JBHTLQ010000050">
    <property type="protein sequence ID" value="MFD1192272.1"/>
    <property type="molecule type" value="Genomic_DNA"/>
</dbReference>
<feature type="chain" id="PRO_5046204289" evidence="2">
    <location>
        <begin position="25"/>
        <end position="67"/>
    </location>
</feature>
<dbReference type="Proteomes" id="UP001597216">
    <property type="component" value="Unassembled WGS sequence"/>
</dbReference>
<sequence length="67" mass="6649">MRPAVKTLLAALAAMLLVPAASGAQDKAPSSGPAVNPQGPIPYTALRRPAKKPRPARPAAVVGAAAV</sequence>
<name>A0ABW3T6D4_9CAUL</name>
<keyword evidence="4" id="KW-1185">Reference proteome</keyword>
<evidence type="ECO:0000313" key="3">
    <source>
        <dbReference type="EMBL" id="MFD1192272.1"/>
    </source>
</evidence>
<evidence type="ECO:0000256" key="1">
    <source>
        <dbReference type="SAM" id="MobiDB-lite"/>
    </source>
</evidence>
<protein>
    <submittedName>
        <fullName evidence="3">Uncharacterized protein</fullName>
    </submittedName>
</protein>
<evidence type="ECO:0000256" key="2">
    <source>
        <dbReference type="SAM" id="SignalP"/>
    </source>
</evidence>
<dbReference type="RefSeq" id="WP_377354429.1">
    <property type="nucleotide sequence ID" value="NZ_JBHTLQ010000050.1"/>
</dbReference>
<organism evidence="3 4">
    <name type="scientific">Phenylobacterium conjunctum</name>
    <dbReference type="NCBI Taxonomy" id="1298959"/>
    <lineage>
        <taxon>Bacteria</taxon>
        <taxon>Pseudomonadati</taxon>
        <taxon>Pseudomonadota</taxon>
        <taxon>Alphaproteobacteria</taxon>
        <taxon>Caulobacterales</taxon>
        <taxon>Caulobacteraceae</taxon>
        <taxon>Phenylobacterium</taxon>
    </lineage>
</organism>
<feature type="compositionally biased region" description="Low complexity" evidence="1">
    <location>
        <begin position="57"/>
        <end position="67"/>
    </location>
</feature>
<feature type="region of interest" description="Disordered" evidence="1">
    <location>
        <begin position="23"/>
        <end position="67"/>
    </location>
</feature>
<feature type="non-terminal residue" evidence="3">
    <location>
        <position position="67"/>
    </location>
</feature>
<proteinExistence type="predicted"/>
<feature type="signal peptide" evidence="2">
    <location>
        <begin position="1"/>
        <end position="24"/>
    </location>
</feature>
<evidence type="ECO:0000313" key="4">
    <source>
        <dbReference type="Proteomes" id="UP001597216"/>
    </source>
</evidence>
<comment type="caution">
    <text evidence="3">The sequence shown here is derived from an EMBL/GenBank/DDBJ whole genome shotgun (WGS) entry which is preliminary data.</text>
</comment>
<reference evidence="4" key="1">
    <citation type="journal article" date="2019" name="Int. J. Syst. Evol. Microbiol.">
        <title>The Global Catalogue of Microorganisms (GCM) 10K type strain sequencing project: providing services to taxonomists for standard genome sequencing and annotation.</title>
        <authorList>
            <consortium name="The Broad Institute Genomics Platform"/>
            <consortium name="The Broad Institute Genome Sequencing Center for Infectious Disease"/>
            <person name="Wu L."/>
            <person name="Ma J."/>
        </authorList>
    </citation>
    <scope>NUCLEOTIDE SEQUENCE [LARGE SCALE GENOMIC DNA]</scope>
    <source>
        <strain evidence="4">CCUG 55074</strain>
    </source>
</reference>
<accession>A0ABW3T6D4</accession>